<feature type="signal peptide" evidence="2">
    <location>
        <begin position="1"/>
        <end position="19"/>
    </location>
</feature>
<dbReference type="InterPro" id="IPR004843">
    <property type="entry name" value="Calcineurin-like_PHP"/>
</dbReference>
<dbReference type="InterPro" id="IPR015914">
    <property type="entry name" value="PAPs_N"/>
</dbReference>
<dbReference type="PANTHER" id="PTHR22953">
    <property type="entry name" value="ACID PHOSPHATASE RELATED"/>
    <property type="match status" value="1"/>
</dbReference>
<organism evidence="5 6">
    <name type="scientific">Pontiella agarivorans</name>
    <dbReference type="NCBI Taxonomy" id="3038953"/>
    <lineage>
        <taxon>Bacteria</taxon>
        <taxon>Pseudomonadati</taxon>
        <taxon>Kiritimatiellota</taxon>
        <taxon>Kiritimatiellia</taxon>
        <taxon>Kiritimatiellales</taxon>
        <taxon>Pontiellaceae</taxon>
        <taxon>Pontiella</taxon>
    </lineage>
</organism>
<accession>A0ABU5N095</accession>
<dbReference type="Gene3D" id="2.60.40.380">
    <property type="entry name" value="Purple acid phosphatase-like, N-terminal"/>
    <property type="match status" value="1"/>
</dbReference>
<dbReference type="EMBL" id="JARVCO010000012">
    <property type="protein sequence ID" value="MDZ8119848.1"/>
    <property type="molecule type" value="Genomic_DNA"/>
</dbReference>
<dbReference type="EC" id="3.1.-.-" evidence="5"/>
<dbReference type="InterPro" id="IPR039331">
    <property type="entry name" value="PAPs-like"/>
</dbReference>
<dbReference type="InterPro" id="IPR029052">
    <property type="entry name" value="Metallo-depent_PP-like"/>
</dbReference>
<gene>
    <name evidence="5" type="ORF">P9H32_14555</name>
</gene>
<evidence type="ECO:0000256" key="1">
    <source>
        <dbReference type="ARBA" id="ARBA00022729"/>
    </source>
</evidence>
<dbReference type="SUPFAM" id="SSF49363">
    <property type="entry name" value="Purple acid phosphatase, N-terminal domain"/>
    <property type="match status" value="1"/>
</dbReference>
<reference evidence="5 6" key="1">
    <citation type="journal article" date="2024" name="Appl. Environ. Microbiol.">
        <title>Pontiella agarivorans sp. nov., a novel marine anaerobic bacterium capable of degrading macroalgal polysaccharides and fixing nitrogen.</title>
        <authorList>
            <person name="Liu N."/>
            <person name="Kivenson V."/>
            <person name="Peng X."/>
            <person name="Cui Z."/>
            <person name="Lankiewicz T.S."/>
            <person name="Gosselin K.M."/>
            <person name="English C.J."/>
            <person name="Blair E.M."/>
            <person name="O'Malley M.A."/>
            <person name="Valentine D.L."/>
        </authorList>
    </citation>
    <scope>NUCLEOTIDE SEQUENCE [LARGE SCALE GENOMIC DNA]</scope>
    <source>
        <strain evidence="5 6">NLcol2</strain>
    </source>
</reference>
<keyword evidence="6" id="KW-1185">Reference proteome</keyword>
<dbReference type="Pfam" id="PF16656">
    <property type="entry name" value="Pur_ac_phosph_N"/>
    <property type="match status" value="1"/>
</dbReference>
<dbReference type="Proteomes" id="UP001290861">
    <property type="component" value="Unassembled WGS sequence"/>
</dbReference>
<protein>
    <submittedName>
        <fullName evidence="5">Metallophosphoesterase family protein</fullName>
        <ecNumber evidence="5">3.1.-.-</ecNumber>
    </submittedName>
</protein>
<feature type="chain" id="PRO_5045883473" evidence="2">
    <location>
        <begin position="20"/>
        <end position="459"/>
    </location>
</feature>
<comment type="caution">
    <text evidence="5">The sequence shown here is derived from an EMBL/GenBank/DDBJ whole genome shotgun (WGS) entry which is preliminary data.</text>
</comment>
<sequence length="459" mass="52753">MKRSIVLAALLTSSALAHIGEHSMRHWEIPSPDPDRIFLTFHGDPATSRAVTWRTDQSVEQAFAEIAPALGEPGFIHKAMRIKARTETVDLSQIISKDREPVHYHSVIFQDLEPESLYAYRVGDGKNRWSEWIQFKTASDKEEDFRFVYFGDAQNDVFSRWSRVIRMAHQTAPDAAFALHAGDLINHANADPERAGWFKAGSYLHAQWTGVPVIGNHEYNPVGGANRADKTMSALWQPQFTLPTDESLPDSLKETVYSFDYQGARFIILNSCAENAVQTRFLEKELKKPGARWKIVSFHHPIFAPGGRSNYKPEDREAWRDLFAEYNVDLVLQGHDHSYLRGQVPTLGKNGQPEDDFKTLYVVSVSGPKQYPTQKEFLKQYEPEHYEPVRRGENSQFFQVIEVGNDELVYEAYIATGERYDRAVIRKNHRTGKKKIRQDFEEIEQRTMINTIEYSKKDL</sequence>
<name>A0ABU5N095_9BACT</name>
<dbReference type="RefSeq" id="WP_322609630.1">
    <property type="nucleotide sequence ID" value="NZ_JARVCO010000012.1"/>
</dbReference>
<proteinExistence type="predicted"/>
<keyword evidence="1 2" id="KW-0732">Signal</keyword>
<keyword evidence="5" id="KW-0378">Hydrolase</keyword>
<evidence type="ECO:0000313" key="6">
    <source>
        <dbReference type="Proteomes" id="UP001290861"/>
    </source>
</evidence>
<dbReference type="SUPFAM" id="SSF56300">
    <property type="entry name" value="Metallo-dependent phosphatases"/>
    <property type="match status" value="1"/>
</dbReference>
<feature type="domain" description="Calcineurin-like phosphoesterase" evidence="3">
    <location>
        <begin position="146"/>
        <end position="339"/>
    </location>
</feature>
<dbReference type="PANTHER" id="PTHR22953:SF153">
    <property type="entry name" value="PURPLE ACID PHOSPHATASE"/>
    <property type="match status" value="1"/>
</dbReference>
<dbReference type="Pfam" id="PF00149">
    <property type="entry name" value="Metallophos"/>
    <property type="match status" value="1"/>
</dbReference>
<evidence type="ECO:0000313" key="5">
    <source>
        <dbReference type="EMBL" id="MDZ8119848.1"/>
    </source>
</evidence>
<dbReference type="GO" id="GO:0016787">
    <property type="term" value="F:hydrolase activity"/>
    <property type="evidence" value="ECO:0007669"/>
    <property type="project" value="UniProtKB-KW"/>
</dbReference>
<evidence type="ECO:0000259" key="3">
    <source>
        <dbReference type="Pfam" id="PF00149"/>
    </source>
</evidence>
<dbReference type="Gene3D" id="3.60.21.10">
    <property type="match status" value="1"/>
</dbReference>
<evidence type="ECO:0000259" key="4">
    <source>
        <dbReference type="Pfam" id="PF16656"/>
    </source>
</evidence>
<evidence type="ECO:0000256" key="2">
    <source>
        <dbReference type="SAM" id="SignalP"/>
    </source>
</evidence>
<feature type="domain" description="Purple acid phosphatase N-terminal" evidence="4">
    <location>
        <begin position="34"/>
        <end position="137"/>
    </location>
</feature>
<dbReference type="InterPro" id="IPR008963">
    <property type="entry name" value="Purple_acid_Pase-like_N"/>
</dbReference>